<dbReference type="Pfam" id="PF08611">
    <property type="entry name" value="DUF1774"/>
    <property type="match status" value="1"/>
</dbReference>
<keyword evidence="3" id="KW-1185">Reference proteome</keyword>
<dbReference type="Proteomes" id="UP001498476">
    <property type="component" value="Unassembled WGS sequence"/>
</dbReference>
<dbReference type="InterPro" id="IPR037143">
    <property type="entry name" value="4-PPantetheinyl_Trfase_dom_sf"/>
</dbReference>
<gene>
    <name evidence="2" type="ORF">QQX98_012974</name>
</gene>
<dbReference type="Gene3D" id="3.90.470.20">
    <property type="entry name" value="4'-phosphopantetheinyl transferase domain"/>
    <property type="match status" value="1"/>
</dbReference>
<sequence>MANSWAQLNPFSKRESHTSGAILTYKILTVLTWLLALVVSVYYTVNEPHDGHTIRRRIWDQNSLYRTAFTLNATITSIYWIVLFILQAGYIGQLFSSNTDIVHASASVGSHFIFNNLFHFAFVMLFVRSHFKWAEVILVLNFFNLSSLYFRHNTYPRFIHAPVVSGPLAWTFVAIYWNGALMIPHPHHLVPRIFGNIFIWAILAYGLFFIGIYKDYTIGFALSVLAASLGVAQFGHQVIAFQWIFAFVIMSILFILTLVVAVPAWRGQEFSWRQAPEPDQERAPLLADPRATRFVNRILAPEEQARGDARLHVLARGAVPLGDRRVSTSKDGQLAHEEMAARDPELWKCAAFIAGRFAAKEAAIKAHSHRPLTFHDVVIERRAVEGERLGSGPPVARIKSREEGAQADDSAMVSISHDGDYATAVCLGHDLGINRGEGV</sequence>
<reference evidence="2 3" key="1">
    <citation type="journal article" date="2025" name="Microbiol. Resour. Announc.">
        <title>Draft genome sequences for Neonectria magnoliae and Neonectria punicea, canker pathogens of Liriodendron tulipifera and Acer saccharum in West Virginia.</title>
        <authorList>
            <person name="Petronek H.M."/>
            <person name="Kasson M.T."/>
            <person name="Metheny A.M."/>
            <person name="Stauder C.M."/>
            <person name="Lovett B."/>
            <person name="Lynch S.C."/>
            <person name="Garnas J.R."/>
            <person name="Kasson L.R."/>
            <person name="Stajich J.E."/>
        </authorList>
    </citation>
    <scope>NUCLEOTIDE SEQUENCE [LARGE SCALE GENOMIC DNA]</scope>
    <source>
        <strain evidence="2 3">NRRL 64653</strain>
    </source>
</reference>
<name>A0ABR1GHD7_9HYPO</name>
<feature type="transmembrane region" description="Helical" evidence="1">
    <location>
        <begin position="189"/>
        <end position="210"/>
    </location>
</feature>
<feature type="transmembrane region" description="Helical" evidence="1">
    <location>
        <begin position="243"/>
        <end position="265"/>
    </location>
</feature>
<feature type="transmembrane region" description="Helical" evidence="1">
    <location>
        <begin position="20"/>
        <end position="43"/>
    </location>
</feature>
<evidence type="ECO:0000313" key="3">
    <source>
        <dbReference type="Proteomes" id="UP001498476"/>
    </source>
</evidence>
<evidence type="ECO:0008006" key="4">
    <source>
        <dbReference type="Google" id="ProtNLM"/>
    </source>
</evidence>
<keyword evidence="1" id="KW-1133">Transmembrane helix</keyword>
<comment type="caution">
    <text evidence="2">The sequence shown here is derived from an EMBL/GenBank/DDBJ whole genome shotgun (WGS) entry which is preliminary data.</text>
</comment>
<proteinExistence type="predicted"/>
<dbReference type="PANTHER" id="PTHR37992:SF1">
    <property type="entry name" value="DUF1774-DOMAIN-CONTAINING PROTEIN"/>
    <property type="match status" value="1"/>
</dbReference>
<feature type="transmembrane region" description="Helical" evidence="1">
    <location>
        <begin position="106"/>
        <end position="126"/>
    </location>
</feature>
<dbReference type="InterPro" id="IPR013920">
    <property type="entry name" value="DUF1774_fun"/>
</dbReference>
<evidence type="ECO:0000313" key="2">
    <source>
        <dbReference type="EMBL" id="KAK7397657.1"/>
    </source>
</evidence>
<dbReference type="EMBL" id="JAZAVJ010000459">
    <property type="protein sequence ID" value="KAK7397657.1"/>
    <property type="molecule type" value="Genomic_DNA"/>
</dbReference>
<keyword evidence="1" id="KW-0812">Transmembrane</keyword>
<keyword evidence="1" id="KW-0472">Membrane</keyword>
<feature type="transmembrane region" description="Helical" evidence="1">
    <location>
        <begin position="64"/>
        <end position="86"/>
    </location>
</feature>
<feature type="transmembrane region" description="Helical" evidence="1">
    <location>
        <begin position="216"/>
        <end position="236"/>
    </location>
</feature>
<evidence type="ECO:0000256" key="1">
    <source>
        <dbReference type="SAM" id="Phobius"/>
    </source>
</evidence>
<organism evidence="2 3">
    <name type="scientific">Neonectria punicea</name>
    <dbReference type="NCBI Taxonomy" id="979145"/>
    <lineage>
        <taxon>Eukaryota</taxon>
        <taxon>Fungi</taxon>
        <taxon>Dikarya</taxon>
        <taxon>Ascomycota</taxon>
        <taxon>Pezizomycotina</taxon>
        <taxon>Sordariomycetes</taxon>
        <taxon>Hypocreomycetidae</taxon>
        <taxon>Hypocreales</taxon>
        <taxon>Nectriaceae</taxon>
        <taxon>Neonectria</taxon>
    </lineage>
</organism>
<dbReference type="PANTHER" id="PTHR37992">
    <property type="entry name" value="EXPRESSED PROTEIN"/>
    <property type="match status" value="1"/>
</dbReference>
<protein>
    <recommendedName>
        <fullName evidence="4">4'-phosphopantetheinyl transferase domain-containing protein</fullName>
    </recommendedName>
</protein>
<dbReference type="SUPFAM" id="SSF56214">
    <property type="entry name" value="4'-phosphopantetheinyl transferase"/>
    <property type="match status" value="1"/>
</dbReference>
<accession>A0ABR1GHD7</accession>
<feature type="transmembrane region" description="Helical" evidence="1">
    <location>
        <begin position="158"/>
        <end position="177"/>
    </location>
</feature>